<feature type="transmembrane region" description="Helical" evidence="7">
    <location>
        <begin position="57"/>
        <end position="77"/>
    </location>
</feature>
<dbReference type="InterPro" id="IPR007341">
    <property type="entry name" value="Transgly_assoc"/>
</dbReference>
<gene>
    <name evidence="8" type="ORF">FHR23_001275</name>
</gene>
<organism evidence="8 9">
    <name type="scientific">Stakelama sediminis</name>
    <dbReference type="NCBI Taxonomy" id="463200"/>
    <lineage>
        <taxon>Bacteria</taxon>
        <taxon>Pseudomonadati</taxon>
        <taxon>Pseudomonadota</taxon>
        <taxon>Alphaproteobacteria</taxon>
        <taxon>Sphingomonadales</taxon>
        <taxon>Sphingomonadaceae</taxon>
        <taxon>Stakelama</taxon>
    </lineage>
</organism>
<evidence type="ECO:0000256" key="7">
    <source>
        <dbReference type="SAM" id="Phobius"/>
    </source>
</evidence>
<keyword evidence="5 7" id="KW-1133">Transmembrane helix</keyword>
<keyword evidence="4 7" id="KW-0812">Transmembrane</keyword>
<dbReference type="Pfam" id="PF04226">
    <property type="entry name" value="Transgly_assoc"/>
    <property type="match status" value="1"/>
</dbReference>
<dbReference type="PANTHER" id="PTHR33884">
    <property type="entry name" value="UPF0410 PROTEIN YMGE"/>
    <property type="match status" value="1"/>
</dbReference>
<comment type="similarity">
    <text evidence="2">Belongs to the UPF0410 family.</text>
</comment>
<evidence type="ECO:0000313" key="8">
    <source>
        <dbReference type="EMBL" id="MBB5718368.1"/>
    </source>
</evidence>
<keyword evidence="9" id="KW-1185">Reference proteome</keyword>
<evidence type="ECO:0000313" key="9">
    <source>
        <dbReference type="Proteomes" id="UP000554342"/>
    </source>
</evidence>
<sequence length="83" mass="8551">MPERAILAWLLIGLIVGALSRITRPGGIFVTLLIGIAGALLGGFIAGALGIGRQDTWPSYAAAVIGAIALLVLYRLIAARRVG</sequence>
<keyword evidence="3" id="KW-1003">Cell membrane</keyword>
<dbReference type="GO" id="GO:0005886">
    <property type="term" value="C:plasma membrane"/>
    <property type="evidence" value="ECO:0007669"/>
    <property type="project" value="UniProtKB-SubCell"/>
</dbReference>
<protein>
    <submittedName>
        <fullName evidence="8">Putative membrane protein YeaQ/YmgE (Transglycosylase-associated protein family)</fullName>
    </submittedName>
</protein>
<dbReference type="Proteomes" id="UP000554342">
    <property type="component" value="Unassembled WGS sequence"/>
</dbReference>
<comment type="caution">
    <text evidence="8">The sequence shown here is derived from an EMBL/GenBank/DDBJ whole genome shotgun (WGS) entry which is preliminary data.</text>
</comment>
<comment type="subcellular location">
    <subcellularLocation>
        <location evidence="1">Cell membrane</location>
        <topology evidence="1">Multi-pass membrane protein</topology>
    </subcellularLocation>
</comment>
<dbReference type="PANTHER" id="PTHR33884:SF3">
    <property type="entry name" value="UPF0410 PROTEIN YMGE"/>
    <property type="match status" value="1"/>
</dbReference>
<name>A0A840YXH6_9SPHN</name>
<evidence type="ECO:0000256" key="6">
    <source>
        <dbReference type="ARBA" id="ARBA00023136"/>
    </source>
</evidence>
<evidence type="ECO:0000256" key="2">
    <source>
        <dbReference type="ARBA" id="ARBA00011006"/>
    </source>
</evidence>
<dbReference type="RefSeq" id="WP_184002012.1">
    <property type="nucleotide sequence ID" value="NZ_BAABIF010000004.1"/>
</dbReference>
<dbReference type="EMBL" id="JACIJI010000001">
    <property type="protein sequence ID" value="MBB5718368.1"/>
    <property type="molecule type" value="Genomic_DNA"/>
</dbReference>
<accession>A0A840YXH6</accession>
<evidence type="ECO:0000256" key="1">
    <source>
        <dbReference type="ARBA" id="ARBA00004651"/>
    </source>
</evidence>
<evidence type="ECO:0000256" key="5">
    <source>
        <dbReference type="ARBA" id="ARBA00022989"/>
    </source>
</evidence>
<dbReference type="AlphaFoldDB" id="A0A840YXH6"/>
<feature type="transmembrane region" description="Helical" evidence="7">
    <location>
        <begin position="29"/>
        <end position="51"/>
    </location>
</feature>
<keyword evidence="6 7" id="KW-0472">Membrane</keyword>
<evidence type="ECO:0000256" key="4">
    <source>
        <dbReference type="ARBA" id="ARBA00022692"/>
    </source>
</evidence>
<proteinExistence type="inferred from homology"/>
<evidence type="ECO:0000256" key="3">
    <source>
        <dbReference type="ARBA" id="ARBA00022475"/>
    </source>
</evidence>
<reference evidence="8 9" key="1">
    <citation type="submission" date="2020-08" db="EMBL/GenBank/DDBJ databases">
        <title>Genomic Encyclopedia of Type Strains, Phase IV (KMG-IV): sequencing the most valuable type-strain genomes for metagenomic binning, comparative biology and taxonomic classification.</title>
        <authorList>
            <person name="Goeker M."/>
        </authorList>
    </citation>
    <scope>NUCLEOTIDE SEQUENCE [LARGE SCALE GENOMIC DNA]</scope>
    <source>
        <strain evidence="8 9">DSM 27203</strain>
    </source>
</reference>
<feature type="transmembrane region" description="Helical" evidence="7">
    <location>
        <begin position="6"/>
        <end position="22"/>
    </location>
</feature>